<dbReference type="WBParaSite" id="PS1159_v2.g4113.t1">
    <property type="protein sequence ID" value="PS1159_v2.g4113.t1"/>
    <property type="gene ID" value="PS1159_v2.g4113"/>
</dbReference>
<evidence type="ECO:0000313" key="2">
    <source>
        <dbReference type="WBParaSite" id="PS1159_v2.g4113.t1"/>
    </source>
</evidence>
<protein>
    <submittedName>
        <fullName evidence="2">Uncharacterized protein</fullName>
    </submittedName>
</protein>
<name>A0AC35GE48_9BILA</name>
<dbReference type="Proteomes" id="UP000887580">
    <property type="component" value="Unplaced"/>
</dbReference>
<evidence type="ECO:0000313" key="1">
    <source>
        <dbReference type="Proteomes" id="UP000887580"/>
    </source>
</evidence>
<proteinExistence type="predicted"/>
<sequence length="213" mass="24262">MFLTEQETNEAIGRIFKTILIVKKPQDNVFNVRDLTKFKTLDLSEQPHHVIRFLELVTSRHVASLPEEYAMYESKKIYFMKPEEHGFNLFPLGSGKYLAAGASKTVACIEGPKNKHAAAVIIDSKKTPFFHAINLLELLCSAVNVKPSVVLNMDQFRDCVKVVKRLEVFPSYGNRQNACIRLSSLTEGDALTTMMMESNGEEICIAEYFFRRY</sequence>
<organism evidence="1 2">
    <name type="scientific">Panagrolaimus sp. PS1159</name>
    <dbReference type="NCBI Taxonomy" id="55785"/>
    <lineage>
        <taxon>Eukaryota</taxon>
        <taxon>Metazoa</taxon>
        <taxon>Ecdysozoa</taxon>
        <taxon>Nematoda</taxon>
        <taxon>Chromadorea</taxon>
        <taxon>Rhabditida</taxon>
        <taxon>Tylenchina</taxon>
        <taxon>Panagrolaimomorpha</taxon>
        <taxon>Panagrolaimoidea</taxon>
        <taxon>Panagrolaimidae</taxon>
        <taxon>Panagrolaimus</taxon>
    </lineage>
</organism>
<reference evidence="2" key="1">
    <citation type="submission" date="2022-11" db="UniProtKB">
        <authorList>
            <consortium name="WormBaseParasite"/>
        </authorList>
    </citation>
    <scope>IDENTIFICATION</scope>
</reference>
<accession>A0AC35GE48</accession>